<dbReference type="EMBL" id="CACVKT020010044">
    <property type="protein sequence ID" value="CAC5424512.1"/>
    <property type="molecule type" value="Genomic_DNA"/>
</dbReference>
<dbReference type="Proteomes" id="UP000507470">
    <property type="component" value="Unassembled WGS sequence"/>
</dbReference>
<dbReference type="AlphaFoldDB" id="A0A6J8EXN5"/>
<dbReference type="Gene3D" id="1.20.1050.10">
    <property type="match status" value="1"/>
</dbReference>
<dbReference type="GO" id="GO:0004364">
    <property type="term" value="F:glutathione transferase activity"/>
    <property type="evidence" value="ECO:0007669"/>
    <property type="project" value="UniProtKB-EC"/>
</dbReference>
<feature type="domain" description="GST C-terminal" evidence="2">
    <location>
        <begin position="1"/>
        <end position="116"/>
    </location>
</feature>
<evidence type="ECO:0000313" key="4">
    <source>
        <dbReference type="Proteomes" id="UP000507470"/>
    </source>
</evidence>
<name>A0A6J8EXN5_MYTCO</name>
<evidence type="ECO:0000313" key="3">
    <source>
        <dbReference type="EMBL" id="CAC5424512.1"/>
    </source>
</evidence>
<dbReference type="InterPro" id="IPR050213">
    <property type="entry name" value="GST_superfamily"/>
</dbReference>
<sequence length="228" mass="26448">MYYEGSRDFYSVFIAMFFTDENECLKKAKEVMLPKYFPVYEKILKNCNTKYLVGDVISFADVGLLECLLAVEEFLGMESIDSYPKIKEYYQKMKAEDRISTFLKGPHRKKRNDEEYVATEENGTVDTEDLSNILDSLKRKQEILRKLDDDILQELDDGDIETEIVEADEYAFNLEGKIGQVNKLILVKTTSLSTHAESFTPRLETTQPDTEHQNNSNYRSSDFRPSFS</sequence>
<gene>
    <name evidence="3" type="ORF">MCOR_56409</name>
</gene>
<feature type="compositionally biased region" description="Polar residues" evidence="1">
    <location>
        <begin position="196"/>
        <end position="220"/>
    </location>
</feature>
<dbReference type="GO" id="GO:0006749">
    <property type="term" value="P:glutathione metabolic process"/>
    <property type="evidence" value="ECO:0007669"/>
    <property type="project" value="TreeGrafter"/>
</dbReference>
<evidence type="ECO:0000259" key="2">
    <source>
        <dbReference type="PROSITE" id="PS50405"/>
    </source>
</evidence>
<protein>
    <submittedName>
        <fullName evidence="3">GST</fullName>
        <ecNumber evidence="3">2.5.1.18</ecNumber>
    </submittedName>
</protein>
<dbReference type="OrthoDB" id="414243at2759"/>
<reference evidence="3 4" key="1">
    <citation type="submission" date="2020-06" db="EMBL/GenBank/DDBJ databases">
        <authorList>
            <person name="Li R."/>
            <person name="Bekaert M."/>
        </authorList>
    </citation>
    <scope>NUCLEOTIDE SEQUENCE [LARGE SCALE GENOMIC DNA]</scope>
    <source>
        <strain evidence="4">wild</strain>
    </source>
</reference>
<dbReference type="InterPro" id="IPR010987">
    <property type="entry name" value="Glutathione-S-Trfase_C-like"/>
</dbReference>
<proteinExistence type="predicted"/>
<dbReference type="InterPro" id="IPR036282">
    <property type="entry name" value="Glutathione-S-Trfase_C_sf"/>
</dbReference>
<dbReference type="PROSITE" id="PS50405">
    <property type="entry name" value="GST_CTER"/>
    <property type="match status" value="1"/>
</dbReference>
<keyword evidence="4" id="KW-1185">Reference proteome</keyword>
<accession>A0A6J8EXN5</accession>
<keyword evidence="3" id="KW-0808">Transferase</keyword>
<dbReference type="SUPFAM" id="SSF47616">
    <property type="entry name" value="GST C-terminal domain-like"/>
    <property type="match status" value="1"/>
</dbReference>
<feature type="region of interest" description="Disordered" evidence="1">
    <location>
        <begin position="196"/>
        <end position="228"/>
    </location>
</feature>
<dbReference type="PANTHER" id="PTHR11571:SF230">
    <property type="entry name" value="GLUTATHIONE TRANSFERASE"/>
    <property type="match status" value="1"/>
</dbReference>
<evidence type="ECO:0000256" key="1">
    <source>
        <dbReference type="SAM" id="MobiDB-lite"/>
    </source>
</evidence>
<dbReference type="InterPro" id="IPR004046">
    <property type="entry name" value="GST_C"/>
</dbReference>
<organism evidence="3 4">
    <name type="scientific">Mytilus coruscus</name>
    <name type="common">Sea mussel</name>
    <dbReference type="NCBI Taxonomy" id="42192"/>
    <lineage>
        <taxon>Eukaryota</taxon>
        <taxon>Metazoa</taxon>
        <taxon>Spiralia</taxon>
        <taxon>Lophotrochozoa</taxon>
        <taxon>Mollusca</taxon>
        <taxon>Bivalvia</taxon>
        <taxon>Autobranchia</taxon>
        <taxon>Pteriomorphia</taxon>
        <taxon>Mytilida</taxon>
        <taxon>Mytiloidea</taxon>
        <taxon>Mytilidae</taxon>
        <taxon>Mytilinae</taxon>
        <taxon>Mytilus</taxon>
    </lineage>
</organism>
<dbReference type="PANTHER" id="PTHR11571">
    <property type="entry name" value="GLUTATHIONE S-TRANSFERASE"/>
    <property type="match status" value="1"/>
</dbReference>
<dbReference type="EC" id="2.5.1.18" evidence="3"/>
<dbReference type="Pfam" id="PF14497">
    <property type="entry name" value="GST_C_3"/>
    <property type="match status" value="1"/>
</dbReference>